<dbReference type="EMBL" id="SNYW01000006">
    <property type="protein sequence ID" value="TDQ84037.1"/>
    <property type="molecule type" value="Genomic_DNA"/>
</dbReference>
<evidence type="ECO:0000313" key="5">
    <source>
        <dbReference type="Proteomes" id="UP000295783"/>
    </source>
</evidence>
<accession>A0A4R6WWI1</accession>
<gene>
    <name evidence="4" type="ORF">A8950_0583</name>
</gene>
<dbReference type="HAMAP" id="MF_00797">
    <property type="entry name" value="UPF0335"/>
    <property type="match status" value="1"/>
</dbReference>
<dbReference type="Proteomes" id="UP000295783">
    <property type="component" value="Unassembled WGS sequence"/>
</dbReference>
<evidence type="ECO:0000313" key="4">
    <source>
        <dbReference type="EMBL" id="TDQ84037.1"/>
    </source>
</evidence>
<sequence>MADAGGIAADHLKSFIERIERLEEEKAAIAGDIKEVYAEAKGTGFDTKIMRQIIRLRKMEPNDRQEQEELLDIYMRAVGMVA</sequence>
<evidence type="ECO:0000256" key="1">
    <source>
        <dbReference type="HAMAP-Rule" id="MF_00797"/>
    </source>
</evidence>
<evidence type="ECO:0000259" key="3">
    <source>
        <dbReference type="Pfam" id="PF10073"/>
    </source>
</evidence>
<dbReference type="RefSeq" id="WP_133612102.1">
    <property type="nucleotide sequence ID" value="NZ_SNYW01000006.1"/>
</dbReference>
<dbReference type="Pfam" id="PF10073">
    <property type="entry name" value="GapR_DNA-bd"/>
    <property type="match status" value="1"/>
</dbReference>
<dbReference type="GO" id="GO:0003677">
    <property type="term" value="F:DNA binding"/>
    <property type="evidence" value="ECO:0007669"/>
    <property type="project" value="InterPro"/>
</dbReference>
<organism evidence="4 5">
    <name type="scientific">Dongia mobilis</name>
    <dbReference type="NCBI Taxonomy" id="578943"/>
    <lineage>
        <taxon>Bacteria</taxon>
        <taxon>Pseudomonadati</taxon>
        <taxon>Pseudomonadota</taxon>
        <taxon>Alphaproteobacteria</taxon>
        <taxon>Rhodospirillales</taxon>
        <taxon>Dongiaceae</taxon>
        <taxon>Dongia</taxon>
    </lineage>
</organism>
<dbReference type="InterPro" id="IPR018753">
    <property type="entry name" value="GapR-like"/>
</dbReference>
<keyword evidence="2" id="KW-0175">Coiled coil</keyword>
<name>A0A4R6WWI1_9PROT</name>
<comment type="similarity">
    <text evidence="1">Belongs to the UPF0335 family.</text>
</comment>
<dbReference type="NCBIfam" id="NF010247">
    <property type="entry name" value="PRK13694.1"/>
    <property type="match status" value="1"/>
</dbReference>
<reference evidence="4 5" key="1">
    <citation type="submission" date="2019-03" db="EMBL/GenBank/DDBJ databases">
        <title>Genomic Encyclopedia of Type Strains, Phase III (KMG-III): the genomes of soil and plant-associated and newly described type strains.</title>
        <authorList>
            <person name="Whitman W."/>
        </authorList>
    </citation>
    <scope>NUCLEOTIDE SEQUENCE [LARGE SCALE GENOMIC DNA]</scope>
    <source>
        <strain evidence="4 5">CGMCC 1.7660</strain>
    </source>
</reference>
<comment type="caution">
    <text evidence="4">The sequence shown here is derived from an EMBL/GenBank/DDBJ whole genome shotgun (WGS) entry which is preliminary data.</text>
</comment>
<dbReference type="InterPro" id="IPR046367">
    <property type="entry name" value="GapR-like_DNA-bd"/>
</dbReference>
<dbReference type="OrthoDB" id="9813793at2"/>
<proteinExistence type="inferred from homology"/>
<dbReference type="AlphaFoldDB" id="A0A4R6WWI1"/>
<protein>
    <recommendedName>
        <fullName evidence="1">UPF0335 protein A8950_0583</fullName>
    </recommendedName>
</protein>
<keyword evidence="5" id="KW-1185">Reference proteome</keyword>
<evidence type="ECO:0000256" key="2">
    <source>
        <dbReference type="SAM" id="Coils"/>
    </source>
</evidence>
<feature type="domain" description="GapR-like DNA-binding" evidence="3">
    <location>
        <begin position="8"/>
        <end position="79"/>
    </location>
</feature>
<feature type="coiled-coil region" evidence="2">
    <location>
        <begin position="12"/>
        <end position="39"/>
    </location>
</feature>